<evidence type="ECO:0000313" key="6">
    <source>
        <dbReference type="EMBL" id="KAK3358791.1"/>
    </source>
</evidence>
<dbReference type="CDD" id="cd05260">
    <property type="entry name" value="GDP_MD_SDR_e"/>
    <property type="match status" value="1"/>
</dbReference>
<evidence type="ECO:0000259" key="5">
    <source>
        <dbReference type="Pfam" id="PF16363"/>
    </source>
</evidence>
<comment type="similarity">
    <text evidence="2">Belongs to the NAD(P)-dependent epimerase/dehydratase family. GDP-mannose 4,6-dehydratase subfamily.</text>
</comment>
<dbReference type="EC" id="4.2.1.47" evidence="3"/>
<keyword evidence="7" id="KW-1185">Reference proteome</keyword>
<comment type="caution">
    <text evidence="6">The sequence shown here is derived from an EMBL/GenBank/DDBJ whole genome shotgun (WGS) entry which is preliminary data.</text>
</comment>
<evidence type="ECO:0000313" key="7">
    <source>
        <dbReference type="Proteomes" id="UP001275084"/>
    </source>
</evidence>
<evidence type="ECO:0000256" key="4">
    <source>
        <dbReference type="ARBA" id="ARBA00023239"/>
    </source>
</evidence>
<dbReference type="Pfam" id="PF16363">
    <property type="entry name" value="GDP_Man_Dehyd"/>
    <property type="match status" value="1"/>
</dbReference>
<evidence type="ECO:0000256" key="1">
    <source>
        <dbReference type="ARBA" id="ARBA00001937"/>
    </source>
</evidence>
<sequence>MAITNGSSLKTKIAFITGTLFFGSKDKIADIPSIRTGITGQDGSYLTEILLEKGYEVHGLVRPTSQRRQALNRPLRPGLTLHFGDINDLGRLIQILRSIGKPDEIYHLAAQSHVGVSFDSPLLTTDVNALGTLRLFEAVRTLKLEKTTRFYNAATSELYGSDMPAPQTEETPFYPVSPYAVSKLFQFWSTVNFREAYGITASNGILFNHESPRRGTTFVTRKITSQVALVACGLSEEFELGNLNAVRDWGHARDYMRGAHLMLQQPKGGDYVLATGQAYSVRQFVEIAFRVIGSTIEWSGTGLDEIGIDSASGKVRIRVNPEFYRPVDNENLLGCAAKAKRELGWEPEFTLESLVEEMVLSDIDLVKTGRIFSTTCIDWMVCETPKESGNTGVSALPTNGKHEANGVPVLESVPLKYPEVLAA</sequence>
<dbReference type="GO" id="GO:0042351">
    <property type="term" value="P:'de novo' GDP-L-fucose biosynthetic process"/>
    <property type="evidence" value="ECO:0007669"/>
    <property type="project" value="TreeGrafter"/>
</dbReference>
<dbReference type="NCBIfam" id="TIGR01472">
    <property type="entry name" value="gmd"/>
    <property type="match status" value="1"/>
</dbReference>
<reference evidence="6" key="2">
    <citation type="submission" date="2023-06" db="EMBL/GenBank/DDBJ databases">
        <authorList>
            <consortium name="Lawrence Berkeley National Laboratory"/>
            <person name="Haridas S."/>
            <person name="Hensen N."/>
            <person name="Bonometti L."/>
            <person name="Westerberg I."/>
            <person name="Brannstrom I.O."/>
            <person name="Guillou S."/>
            <person name="Cros-Aarteil S."/>
            <person name="Calhoun S."/>
            <person name="Kuo A."/>
            <person name="Mondo S."/>
            <person name="Pangilinan J."/>
            <person name="Riley R."/>
            <person name="Labutti K."/>
            <person name="Andreopoulos B."/>
            <person name="Lipzen A."/>
            <person name="Chen C."/>
            <person name="Yanf M."/>
            <person name="Daum C."/>
            <person name="Ng V."/>
            <person name="Clum A."/>
            <person name="Steindorff A."/>
            <person name="Ohm R."/>
            <person name="Martin F."/>
            <person name="Silar P."/>
            <person name="Natvig D."/>
            <person name="Lalanne C."/>
            <person name="Gautier V."/>
            <person name="Ament-Velasquez S.L."/>
            <person name="Kruys A."/>
            <person name="Hutchinson M.I."/>
            <person name="Powell A.J."/>
            <person name="Barry K."/>
            <person name="Miller A.N."/>
            <person name="Grigoriev I.V."/>
            <person name="Debuchy R."/>
            <person name="Gladieux P."/>
            <person name="Thoren M.H."/>
            <person name="Johannesson H."/>
        </authorList>
    </citation>
    <scope>NUCLEOTIDE SEQUENCE</scope>
    <source>
        <strain evidence="6">CBS 955.72</strain>
    </source>
</reference>
<evidence type="ECO:0000256" key="3">
    <source>
        <dbReference type="ARBA" id="ARBA00011989"/>
    </source>
</evidence>
<dbReference type="GO" id="GO:0008446">
    <property type="term" value="F:GDP-mannose 4,6-dehydratase activity"/>
    <property type="evidence" value="ECO:0007669"/>
    <property type="project" value="UniProtKB-EC"/>
</dbReference>
<organism evidence="6 7">
    <name type="scientific">Lasiosphaeria hispida</name>
    <dbReference type="NCBI Taxonomy" id="260671"/>
    <lineage>
        <taxon>Eukaryota</taxon>
        <taxon>Fungi</taxon>
        <taxon>Dikarya</taxon>
        <taxon>Ascomycota</taxon>
        <taxon>Pezizomycotina</taxon>
        <taxon>Sordariomycetes</taxon>
        <taxon>Sordariomycetidae</taxon>
        <taxon>Sordariales</taxon>
        <taxon>Lasiosphaeriaceae</taxon>
        <taxon>Lasiosphaeria</taxon>
    </lineage>
</organism>
<dbReference type="PANTHER" id="PTHR43715:SF1">
    <property type="entry name" value="GDP-MANNOSE 4,6 DEHYDRATASE"/>
    <property type="match status" value="1"/>
</dbReference>
<dbReference type="InterPro" id="IPR006368">
    <property type="entry name" value="GDP_Man_deHydtase"/>
</dbReference>
<feature type="domain" description="NAD(P)-binding" evidence="5">
    <location>
        <begin position="36"/>
        <end position="358"/>
    </location>
</feature>
<dbReference type="HAMAP" id="MF_00955">
    <property type="entry name" value="GDP_Man_dehydratase"/>
    <property type="match status" value="1"/>
</dbReference>
<dbReference type="Gene3D" id="3.90.25.10">
    <property type="entry name" value="UDP-galactose 4-epimerase, domain 1"/>
    <property type="match status" value="1"/>
</dbReference>
<keyword evidence="4" id="KW-0456">Lyase</keyword>
<dbReference type="InterPro" id="IPR036291">
    <property type="entry name" value="NAD(P)-bd_dom_sf"/>
</dbReference>
<dbReference type="Proteomes" id="UP001275084">
    <property type="component" value="Unassembled WGS sequence"/>
</dbReference>
<evidence type="ECO:0000256" key="2">
    <source>
        <dbReference type="ARBA" id="ARBA00009263"/>
    </source>
</evidence>
<dbReference type="SUPFAM" id="SSF51735">
    <property type="entry name" value="NAD(P)-binding Rossmann-fold domains"/>
    <property type="match status" value="1"/>
</dbReference>
<name>A0AAJ0MH54_9PEZI</name>
<proteinExistence type="inferred from homology"/>
<protein>
    <recommendedName>
        <fullName evidence="3">GDP-mannose 4,6-dehydratase</fullName>
        <ecNumber evidence="3">4.2.1.47</ecNumber>
    </recommendedName>
</protein>
<dbReference type="FunFam" id="3.40.50.720:FF:000924">
    <property type="entry name" value="GDP-mannose 4,6 dehydratase"/>
    <property type="match status" value="1"/>
</dbReference>
<reference evidence="6" key="1">
    <citation type="journal article" date="2023" name="Mol. Phylogenet. Evol.">
        <title>Genome-scale phylogeny and comparative genomics of the fungal order Sordariales.</title>
        <authorList>
            <person name="Hensen N."/>
            <person name="Bonometti L."/>
            <person name="Westerberg I."/>
            <person name="Brannstrom I.O."/>
            <person name="Guillou S."/>
            <person name="Cros-Aarteil S."/>
            <person name="Calhoun S."/>
            <person name="Haridas S."/>
            <person name="Kuo A."/>
            <person name="Mondo S."/>
            <person name="Pangilinan J."/>
            <person name="Riley R."/>
            <person name="LaButti K."/>
            <person name="Andreopoulos B."/>
            <person name="Lipzen A."/>
            <person name="Chen C."/>
            <person name="Yan M."/>
            <person name="Daum C."/>
            <person name="Ng V."/>
            <person name="Clum A."/>
            <person name="Steindorff A."/>
            <person name="Ohm R.A."/>
            <person name="Martin F."/>
            <person name="Silar P."/>
            <person name="Natvig D.O."/>
            <person name="Lalanne C."/>
            <person name="Gautier V."/>
            <person name="Ament-Velasquez S.L."/>
            <person name="Kruys A."/>
            <person name="Hutchinson M.I."/>
            <person name="Powell A.J."/>
            <person name="Barry K."/>
            <person name="Miller A.N."/>
            <person name="Grigoriev I.V."/>
            <person name="Debuchy R."/>
            <person name="Gladieux P."/>
            <person name="Hiltunen Thoren M."/>
            <person name="Johannesson H."/>
        </authorList>
    </citation>
    <scope>NUCLEOTIDE SEQUENCE</scope>
    <source>
        <strain evidence="6">CBS 955.72</strain>
    </source>
</reference>
<dbReference type="Gene3D" id="3.40.50.720">
    <property type="entry name" value="NAD(P)-binding Rossmann-like Domain"/>
    <property type="match status" value="1"/>
</dbReference>
<dbReference type="InterPro" id="IPR016040">
    <property type="entry name" value="NAD(P)-bd_dom"/>
</dbReference>
<comment type="cofactor">
    <cofactor evidence="1">
        <name>NADP(+)</name>
        <dbReference type="ChEBI" id="CHEBI:58349"/>
    </cofactor>
</comment>
<gene>
    <name evidence="6" type="ORF">B0T25DRAFT_599649</name>
</gene>
<accession>A0AAJ0MH54</accession>
<dbReference type="AlphaFoldDB" id="A0AAJ0MH54"/>
<dbReference type="EMBL" id="JAUIQD010000002">
    <property type="protein sequence ID" value="KAK3358791.1"/>
    <property type="molecule type" value="Genomic_DNA"/>
</dbReference>
<dbReference type="PANTHER" id="PTHR43715">
    <property type="entry name" value="GDP-MANNOSE 4,6-DEHYDRATASE"/>
    <property type="match status" value="1"/>
</dbReference>